<dbReference type="InterPro" id="IPR002104">
    <property type="entry name" value="Integrase_catalytic"/>
</dbReference>
<feature type="non-terminal residue" evidence="7">
    <location>
        <position position="1"/>
    </location>
</feature>
<dbReference type="Gene3D" id="1.10.443.10">
    <property type="entry name" value="Intergrase catalytic core"/>
    <property type="match status" value="1"/>
</dbReference>
<dbReference type="GO" id="GO:0003677">
    <property type="term" value="F:DNA binding"/>
    <property type="evidence" value="ECO:0007669"/>
    <property type="project" value="InterPro"/>
</dbReference>
<gene>
    <name evidence="7" type="ORF">B1A_07433</name>
</gene>
<keyword evidence="2" id="KW-0229">DNA integration</keyword>
<keyword evidence="4" id="KW-1179">Viral genome integration</keyword>
<reference evidence="7" key="2">
    <citation type="journal article" date="2014" name="ISME J.">
        <title>Microbial stratification in low pH oxic and suboxic macroscopic growths along an acid mine drainage.</title>
        <authorList>
            <person name="Mendez-Garcia C."/>
            <person name="Mesa V."/>
            <person name="Sprenger R.R."/>
            <person name="Richter M."/>
            <person name="Diez M.S."/>
            <person name="Solano J."/>
            <person name="Bargiela R."/>
            <person name="Golyshina O.V."/>
            <person name="Manteca A."/>
            <person name="Ramos J.L."/>
            <person name="Gallego J.R."/>
            <person name="Llorente I."/>
            <person name="Martins Dos Santos V.A."/>
            <person name="Jensen O.N."/>
            <person name="Pelaez A.I."/>
            <person name="Sanchez J."/>
            <person name="Ferrer M."/>
        </authorList>
    </citation>
    <scope>NUCLEOTIDE SEQUENCE</scope>
</reference>
<comment type="caution">
    <text evidence="7">The sequence shown here is derived from an EMBL/GenBank/DDBJ whole genome shotgun (WGS) entry which is preliminary data.</text>
</comment>
<dbReference type="AlphaFoldDB" id="T1BHW4"/>
<feature type="domain" description="Tyr recombinase" evidence="6">
    <location>
        <begin position="1"/>
        <end position="143"/>
    </location>
</feature>
<keyword evidence="5" id="KW-1160">Virus entry into host cell</keyword>
<evidence type="ECO:0000256" key="3">
    <source>
        <dbReference type="ARBA" id="ARBA00023172"/>
    </source>
</evidence>
<dbReference type="EMBL" id="AUZX01005357">
    <property type="protein sequence ID" value="EQD68223.1"/>
    <property type="molecule type" value="Genomic_DNA"/>
</dbReference>
<evidence type="ECO:0000256" key="2">
    <source>
        <dbReference type="ARBA" id="ARBA00022908"/>
    </source>
</evidence>
<dbReference type="InterPro" id="IPR013762">
    <property type="entry name" value="Integrase-like_cat_sf"/>
</dbReference>
<evidence type="ECO:0000256" key="1">
    <source>
        <dbReference type="ARBA" id="ARBA00008857"/>
    </source>
</evidence>
<keyword evidence="3" id="KW-0233">DNA recombination</keyword>
<protein>
    <submittedName>
        <fullName evidence="7">Site-specific recombinase phage integrase family</fullName>
    </submittedName>
</protein>
<dbReference type="GO" id="GO:0044826">
    <property type="term" value="P:viral genome integration into host DNA"/>
    <property type="evidence" value="ECO:0007669"/>
    <property type="project" value="UniProtKB-KW"/>
</dbReference>
<evidence type="ECO:0000313" key="7">
    <source>
        <dbReference type="EMBL" id="EQD68223.1"/>
    </source>
</evidence>
<evidence type="ECO:0000259" key="6">
    <source>
        <dbReference type="PROSITE" id="PS51898"/>
    </source>
</evidence>
<reference evidence="7" key="1">
    <citation type="submission" date="2013-08" db="EMBL/GenBank/DDBJ databases">
        <authorList>
            <person name="Mendez C."/>
            <person name="Richter M."/>
            <person name="Ferrer M."/>
            <person name="Sanchez J."/>
        </authorList>
    </citation>
    <scope>NUCLEOTIDE SEQUENCE</scope>
</reference>
<evidence type="ECO:0000256" key="5">
    <source>
        <dbReference type="ARBA" id="ARBA00023296"/>
    </source>
</evidence>
<sequence length="166" mass="18826">KWAHFDLAGKTWTIPISLLKSAHTRRDRPEPHVVPLSALALELLGELKALSGESPSVLPAYASARHTRSYSESVLSRAVRQNRKHFGIPEWTPHDLRRTAASFMTKLGIPRLHVEKVLNHATGDIAEVYDRHDYLPEKRAALERWARTCRRLSRGASRPHFNRATG</sequence>
<dbReference type="PANTHER" id="PTHR30629:SF2">
    <property type="entry name" value="PROPHAGE INTEGRASE INTS-RELATED"/>
    <property type="match status" value="1"/>
</dbReference>
<dbReference type="SUPFAM" id="SSF56349">
    <property type="entry name" value="DNA breaking-rejoining enzymes"/>
    <property type="match status" value="1"/>
</dbReference>
<accession>T1BHW4</accession>
<dbReference type="PROSITE" id="PS51898">
    <property type="entry name" value="TYR_RECOMBINASE"/>
    <property type="match status" value="1"/>
</dbReference>
<dbReference type="GO" id="GO:0015074">
    <property type="term" value="P:DNA integration"/>
    <property type="evidence" value="ECO:0007669"/>
    <property type="project" value="UniProtKB-KW"/>
</dbReference>
<dbReference type="GO" id="GO:0046718">
    <property type="term" value="P:symbiont entry into host cell"/>
    <property type="evidence" value="ECO:0007669"/>
    <property type="project" value="UniProtKB-KW"/>
</dbReference>
<organism evidence="7">
    <name type="scientific">mine drainage metagenome</name>
    <dbReference type="NCBI Taxonomy" id="410659"/>
    <lineage>
        <taxon>unclassified sequences</taxon>
        <taxon>metagenomes</taxon>
        <taxon>ecological metagenomes</taxon>
    </lineage>
</organism>
<proteinExistence type="inferred from homology"/>
<dbReference type="Pfam" id="PF00589">
    <property type="entry name" value="Phage_integrase"/>
    <property type="match status" value="1"/>
</dbReference>
<name>T1BHW4_9ZZZZ</name>
<dbReference type="InterPro" id="IPR050808">
    <property type="entry name" value="Phage_Integrase"/>
</dbReference>
<feature type="non-terminal residue" evidence="7">
    <location>
        <position position="166"/>
    </location>
</feature>
<dbReference type="PANTHER" id="PTHR30629">
    <property type="entry name" value="PROPHAGE INTEGRASE"/>
    <property type="match status" value="1"/>
</dbReference>
<dbReference type="GO" id="GO:0075713">
    <property type="term" value="P:establishment of integrated proviral latency"/>
    <property type="evidence" value="ECO:0007669"/>
    <property type="project" value="UniProtKB-KW"/>
</dbReference>
<evidence type="ECO:0000256" key="4">
    <source>
        <dbReference type="ARBA" id="ARBA00023195"/>
    </source>
</evidence>
<dbReference type="InterPro" id="IPR011010">
    <property type="entry name" value="DNA_brk_join_enz"/>
</dbReference>
<dbReference type="GO" id="GO:0006310">
    <property type="term" value="P:DNA recombination"/>
    <property type="evidence" value="ECO:0007669"/>
    <property type="project" value="UniProtKB-KW"/>
</dbReference>
<comment type="similarity">
    <text evidence="1">Belongs to the 'phage' integrase family.</text>
</comment>